<reference evidence="2" key="2">
    <citation type="submission" date="2023-08" db="EMBL/GenBank/DDBJ databases">
        <authorList>
            <person name="Luo J."/>
        </authorList>
    </citation>
    <scope>NUCLEOTIDE SEQUENCE</scope>
    <source>
        <strain evidence="2">DSM 25064</strain>
    </source>
</reference>
<reference evidence="2" key="1">
    <citation type="journal article" date="2010" name="Int. J. Syst. Evol. Microbiol.">
        <title>Porticoccus litoralis gen. nov., sp. nov., a gammaproteobacterium isolated from the Yellow Sea.</title>
        <authorList>
            <person name="Oh H.M."/>
            <person name="Kim H."/>
            <person name="Kim K.M."/>
            <person name="Min G.S."/>
            <person name="Cho J.C."/>
        </authorList>
    </citation>
    <scope>NUCLEOTIDE SEQUENCE</scope>
    <source>
        <strain evidence="2">DSM 25064</strain>
    </source>
</reference>
<evidence type="ECO:0000259" key="1">
    <source>
        <dbReference type="SMART" id="SM00986"/>
    </source>
</evidence>
<sequence length="195" mass="22339">MATSDIPLQNLLEEVRSCERCEDLPLGPRPVVRAASTASVLIIGQAPGTRVHASGIPWDDPSGERLRNWMGLTSEQFYDTSRIAIMPMGFCYPGKGRSGDLPPRPECAPLWHEAILESLPNLGLTLLIGQYAQSYYLADHHRNLTERVKRWRDYLPRFLPLVHPSPRNRRWLAQNPWFEKELVPFLRMEVARRIS</sequence>
<dbReference type="CDD" id="cd10033">
    <property type="entry name" value="UDG_like"/>
    <property type="match status" value="1"/>
</dbReference>
<organism evidence="2 3">
    <name type="scientific">Porticoccus litoralis</name>
    <dbReference type="NCBI Taxonomy" id="434086"/>
    <lineage>
        <taxon>Bacteria</taxon>
        <taxon>Pseudomonadati</taxon>
        <taxon>Pseudomonadota</taxon>
        <taxon>Gammaproteobacteria</taxon>
        <taxon>Cellvibrionales</taxon>
        <taxon>Porticoccaceae</taxon>
        <taxon>Porticoccus</taxon>
    </lineage>
</organism>
<evidence type="ECO:0000313" key="2">
    <source>
        <dbReference type="EMBL" id="MDP1521250.1"/>
    </source>
</evidence>
<feature type="domain" description="Uracil-DNA glycosylase-like" evidence="1">
    <location>
        <begin position="31"/>
        <end position="187"/>
    </location>
</feature>
<dbReference type="InterPro" id="IPR005122">
    <property type="entry name" value="Uracil-DNA_glycosylase-like"/>
</dbReference>
<accession>A0AAW8B472</accession>
<name>A0AAW8B472_9GAMM</name>
<gene>
    <name evidence="2" type="ORF">Q8A57_09740</name>
</gene>
<evidence type="ECO:0000313" key="3">
    <source>
        <dbReference type="Proteomes" id="UP001178354"/>
    </source>
</evidence>
<protein>
    <submittedName>
        <fullName evidence="2">Uracil-DNA glycosylase family protein</fullName>
    </submittedName>
</protein>
<dbReference type="SMART" id="SM00987">
    <property type="entry name" value="UreE_C"/>
    <property type="match status" value="1"/>
</dbReference>
<dbReference type="SUPFAM" id="SSF52141">
    <property type="entry name" value="Uracil-DNA glycosylase-like"/>
    <property type="match status" value="1"/>
</dbReference>
<comment type="caution">
    <text evidence="2">The sequence shown here is derived from an EMBL/GenBank/DDBJ whole genome shotgun (WGS) entry which is preliminary data.</text>
</comment>
<dbReference type="InterPro" id="IPR047124">
    <property type="entry name" value="HI_0220.2"/>
</dbReference>
<dbReference type="AlphaFoldDB" id="A0AAW8B472"/>
<dbReference type="Proteomes" id="UP001178354">
    <property type="component" value="Unassembled WGS sequence"/>
</dbReference>
<dbReference type="RefSeq" id="WP_305170912.1">
    <property type="nucleotide sequence ID" value="NZ_JAUUUU010000005.1"/>
</dbReference>
<dbReference type="Gene3D" id="3.40.470.10">
    <property type="entry name" value="Uracil-DNA glycosylase-like domain"/>
    <property type="match status" value="1"/>
</dbReference>
<proteinExistence type="predicted"/>
<dbReference type="InterPro" id="IPR036895">
    <property type="entry name" value="Uracil-DNA_glycosylase-like_sf"/>
</dbReference>
<dbReference type="SMART" id="SM00986">
    <property type="entry name" value="UDG"/>
    <property type="match status" value="1"/>
</dbReference>
<dbReference type="PANTHER" id="PTHR42160">
    <property type="entry name" value="URACIL-DNA GLYCOSYLASE SUPERFAMILY PROTEIN"/>
    <property type="match status" value="1"/>
</dbReference>
<dbReference type="EMBL" id="JAUUUU010000005">
    <property type="protein sequence ID" value="MDP1521250.1"/>
    <property type="molecule type" value="Genomic_DNA"/>
</dbReference>
<dbReference type="PANTHER" id="PTHR42160:SF1">
    <property type="entry name" value="URACIL-DNA GLYCOSYLASE SUPERFAMILY PROTEIN"/>
    <property type="match status" value="1"/>
</dbReference>
<dbReference type="Pfam" id="PF03167">
    <property type="entry name" value="UDG"/>
    <property type="match status" value="1"/>
</dbReference>
<keyword evidence="3" id="KW-1185">Reference proteome</keyword>